<dbReference type="SUPFAM" id="SSF50249">
    <property type="entry name" value="Nucleic acid-binding proteins"/>
    <property type="match status" value="1"/>
</dbReference>
<dbReference type="GO" id="GO:0003910">
    <property type="term" value="F:DNA ligase (ATP) activity"/>
    <property type="evidence" value="ECO:0007669"/>
    <property type="project" value="UniProtKB-EC"/>
</dbReference>
<dbReference type="SUPFAM" id="SSF56091">
    <property type="entry name" value="DNA ligase/mRNA capping enzyme, catalytic domain"/>
    <property type="match status" value="1"/>
</dbReference>
<evidence type="ECO:0000256" key="18">
    <source>
        <dbReference type="SAM" id="MobiDB-lite"/>
    </source>
</evidence>
<dbReference type="InterPro" id="IPR016059">
    <property type="entry name" value="DNA_ligase_ATP-dep_CS"/>
</dbReference>
<dbReference type="Gene3D" id="3.40.50.10190">
    <property type="entry name" value="BRCT domain"/>
    <property type="match status" value="2"/>
</dbReference>
<dbReference type="VEuPathDB" id="FungiDB:AB675_1159"/>
<dbReference type="SMART" id="SM00292">
    <property type="entry name" value="BRCT"/>
    <property type="match status" value="2"/>
</dbReference>
<dbReference type="EC" id="6.5.1.1" evidence="16"/>
<keyword evidence="6" id="KW-0677">Repeat</keyword>
<evidence type="ECO:0000256" key="8">
    <source>
        <dbReference type="ARBA" id="ARBA00022763"/>
    </source>
</evidence>
<protein>
    <recommendedName>
        <fullName evidence="16">DNA ligase</fullName>
        <ecNumber evidence="16">6.5.1.1</ecNumber>
    </recommendedName>
</protein>
<dbReference type="GO" id="GO:0005524">
    <property type="term" value="F:ATP binding"/>
    <property type="evidence" value="ECO:0007669"/>
    <property type="project" value="UniProtKB-KW"/>
</dbReference>
<reference evidence="21 22" key="1">
    <citation type="submission" date="2015-06" db="EMBL/GenBank/DDBJ databases">
        <title>Draft genome of the ant-associated black yeast Phialophora attae CBS 131958.</title>
        <authorList>
            <person name="Moreno L.F."/>
            <person name="Stielow B.J."/>
            <person name="de Hoog S."/>
            <person name="Vicente V.A."/>
            <person name="Weiss V.A."/>
            <person name="de Vries M."/>
            <person name="Cruz L.M."/>
            <person name="Souza E.M."/>
        </authorList>
    </citation>
    <scope>NUCLEOTIDE SEQUENCE [LARGE SCALE GENOMIC DNA]</scope>
    <source>
        <strain evidence="21 22">CBS 131958</strain>
    </source>
</reference>
<dbReference type="InterPro" id="IPR029710">
    <property type="entry name" value="LIG4"/>
</dbReference>
<keyword evidence="13" id="KW-0539">Nucleus</keyword>
<dbReference type="Pfam" id="PF16589">
    <property type="entry name" value="BRCT_2"/>
    <property type="match status" value="1"/>
</dbReference>
<dbReference type="GO" id="GO:0046872">
    <property type="term" value="F:metal ion binding"/>
    <property type="evidence" value="ECO:0007669"/>
    <property type="project" value="UniProtKB-KW"/>
</dbReference>
<evidence type="ECO:0000256" key="12">
    <source>
        <dbReference type="ARBA" id="ARBA00023204"/>
    </source>
</evidence>
<evidence type="ECO:0000256" key="11">
    <source>
        <dbReference type="ARBA" id="ARBA00023172"/>
    </source>
</evidence>
<evidence type="ECO:0000256" key="2">
    <source>
        <dbReference type="ARBA" id="ARBA00004123"/>
    </source>
</evidence>
<evidence type="ECO:0000259" key="20">
    <source>
        <dbReference type="PROSITE" id="PS50172"/>
    </source>
</evidence>
<keyword evidence="4 16" id="KW-0436">Ligase</keyword>
<dbReference type="InterPro" id="IPR012309">
    <property type="entry name" value="DNA_ligase_ATP-dep_C"/>
</dbReference>
<feature type="domain" description="BRCT" evidence="20">
    <location>
        <begin position="942"/>
        <end position="1039"/>
    </location>
</feature>
<dbReference type="Gene3D" id="3.30.470.30">
    <property type="entry name" value="DNA ligase/mRNA capping enzyme"/>
    <property type="match status" value="1"/>
</dbReference>
<feature type="region of interest" description="Disordered" evidence="18">
    <location>
        <begin position="61"/>
        <end position="92"/>
    </location>
</feature>
<feature type="region of interest" description="Disordered" evidence="18">
    <location>
        <begin position="1"/>
        <end position="23"/>
    </location>
</feature>
<dbReference type="InterPro" id="IPR036599">
    <property type="entry name" value="DNA_ligase_N_sf"/>
</dbReference>
<dbReference type="Pfam" id="PF04679">
    <property type="entry name" value="DNA_ligase_A_C"/>
    <property type="match status" value="1"/>
</dbReference>
<feature type="compositionally biased region" description="Basic and acidic residues" evidence="18">
    <location>
        <begin position="681"/>
        <end position="699"/>
    </location>
</feature>
<keyword evidence="10" id="KW-0460">Magnesium</keyword>
<keyword evidence="11 16" id="KW-0233">DNA recombination</keyword>
<evidence type="ECO:0000256" key="7">
    <source>
        <dbReference type="ARBA" id="ARBA00022741"/>
    </source>
</evidence>
<organism evidence="21 22">
    <name type="scientific">Cyphellophora attinorum</name>
    <dbReference type="NCBI Taxonomy" id="1664694"/>
    <lineage>
        <taxon>Eukaryota</taxon>
        <taxon>Fungi</taxon>
        <taxon>Dikarya</taxon>
        <taxon>Ascomycota</taxon>
        <taxon>Pezizomycotina</taxon>
        <taxon>Eurotiomycetes</taxon>
        <taxon>Chaetothyriomycetidae</taxon>
        <taxon>Chaetothyriales</taxon>
        <taxon>Cyphellophoraceae</taxon>
        <taxon>Cyphellophora</taxon>
    </lineage>
</organism>
<comment type="subcellular location">
    <subcellularLocation>
        <location evidence="2">Nucleus</location>
    </subcellularLocation>
</comment>
<dbReference type="GO" id="GO:0071897">
    <property type="term" value="P:DNA biosynthetic process"/>
    <property type="evidence" value="ECO:0007669"/>
    <property type="project" value="InterPro"/>
</dbReference>
<feature type="domain" description="ATP-dependent DNA ligase family profile" evidence="19">
    <location>
        <begin position="436"/>
        <end position="560"/>
    </location>
</feature>
<evidence type="ECO:0000259" key="19">
    <source>
        <dbReference type="PROSITE" id="PS50160"/>
    </source>
</evidence>
<dbReference type="FunFam" id="3.30.470.30:FF:000013">
    <property type="entry name" value="DNA ligase"/>
    <property type="match status" value="1"/>
</dbReference>
<comment type="cofactor">
    <cofactor evidence="1">
        <name>Mg(2+)</name>
        <dbReference type="ChEBI" id="CHEBI:18420"/>
    </cofactor>
</comment>
<dbReference type="InterPro" id="IPR000977">
    <property type="entry name" value="DNA_ligase_ATP-dep"/>
</dbReference>
<keyword evidence="9 16" id="KW-0067">ATP-binding</keyword>
<dbReference type="Proteomes" id="UP000038010">
    <property type="component" value="Unassembled WGS sequence"/>
</dbReference>
<evidence type="ECO:0000256" key="4">
    <source>
        <dbReference type="ARBA" id="ARBA00022598"/>
    </source>
</evidence>
<dbReference type="PROSITE" id="PS00697">
    <property type="entry name" value="DNA_LIGASE_A1"/>
    <property type="match status" value="1"/>
</dbReference>
<dbReference type="CDD" id="cd07903">
    <property type="entry name" value="Adenylation_DNA_ligase_IV"/>
    <property type="match status" value="1"/>
</dbReference>
<evidence type="ECO:0000256" key="10">
    <source>
        <dbReference type="ARBA" id="ARBA00022842"/>
    </source>
</evidence>
<dbReference type="SUPFAM" id="SSF52113">
    <property type="entry name" value="BRCT domain"/>
    <property type="match status" value="2"/>
</dbReference>
<dbReference type="PROSITE" id="PS50160">
    <property type="entry name" value="DNA_LIGASE_A3"/>
    <property type="match status" value="1"/>
</dbReference>
<dbReference type="PROSITE" id="PS50172">
    <property type="entry name" value="BRCT"/>
    <property type="match status" value="2"/>
</dbReference>
<evidence type="ECO:0000313" key="21">
    <source>
        <dbReference type="EMBL" id="KPI38050.1"/>
    </source>
</evidence>
<comment type="caution">
    <text evidence="21">The sequence shown here is derived from an EMBL/GenBank/DDBJ whole genome shotgun (WGS) entry which is preliminary data.</text>
</comment>
<keyword evidence="8 16" id="KW-0227">DNA damage</keyword>
<dbReference type="FunFam" id="1.10.3260.10:FF:000008">
    <property type="entry name" value="DNA ligase 4"/>
    <property type="match status" value="1"/>
</dbReference>
<dbReference type="NCBIfam" id="TIGR00574">
    <property type="entry name" value="dnl1"/>
    <property type="match status" value="1"/>
</dbReference>
<dbReference type="Pfam" id="PF01068">
    <property type="entry name" value="DNA_ligase_A_M"/>
    <property type="match status" value="1"/>
</dbReference>
<evidence type="ECO:0000256" key="9">
    <source>
        <dbReference type="ARBA" id="ARBA00022840"/>
    </source>
</evidence>
<feature type="region of interest" description="Disordered" evidence="18">
    <location>
        <begin position="681"/>
        <end position="706"/>
    </location>
</feature>
<dbReference type="InterPro" id="IPR001357">
    <property type="entry name" value="BRCT_dom"/>
</dbReference>
<dbReference type="STRING" id="1664694.A0A0N1H198"/>
<comment type="similarity">
    <text evidence="3 17">Belongs to the ATP-dependent DNA ligase family.</text>
</comment>
<evidence type="ECO:0000256" key="16">
    <source>
        <dbReference type="RuleBase" id="RU000617"/>
    </source>
</evidence>
<dbReference type="SUPFAM" id="SSF117018">
    <property type="entry name" value="ATP-dependent DNA ligase DNA-binding domain"/>
    <property type="match status" value="1"/>
</dbReference>
<dbReference type="GO" id="GO:0006303">
    <property type="term" value="P:double-strand break repair via nonhomologous end joining"/>
    <property type="evidence" value="ECO:0007669"/>
    <property type="project" value="TreeGrafter"/>
</dbReference>
<dbReference type="InterPro" id="IPR044125">
    <property type="entry name" value="Adenylation_DNA_ligase_IV"/>
</dbReference>
<evidence type="ECO:0000256" key="3">
    <source>
        <dbReference type="ARBA" id="ARBA00007572"/>
    </source>
</evidence>
<feature type="domain" description="BRCT" evidence="20">
    <location>
        <begin position="734"/>
        <end position="840"/>
    </location>
</feature>
<keyword evidence="7 16" id="KW-0547">Nucleotide-binding</keyword>
<sequence length="1040" mass="118431">MSVNGDGEDMDLDEVPLGSGTQAPVIDVAAREREFDETYPNRPRNKKKTLPFHTLLDDLFDPLKKNQNPQTGQRARKQIGPDHGPAPGSHGKRRAIIESYISRWRQQVGPDFFPVMRIIIPDKDRDRGVYGLKEKALARYLIKIMKIDKNSEDGFGLTNWKVPGIGSSSSGDFATRCQEVLQKRPFRTEYGSMTIQEVNDQLDKLSAAQKEETQLPIIADFYRRMNAAEMTWLIRLVLRQMKIGATEKTIMDVFHPDAEMLFNVSSSLRRVCWDLYNQNIRLERENTGVTLMQCFQPQLAYYDGNNFPKLVEYLHRYSTDDDKAFWIEEKLDGERIQMHMQRDPGQPGGYAFKFYSRKGKDYTYLYGESLEDKESSLTQHLKKAFRDDVSNLVLDGEMVTWDPEFDRPAAFGTLKTAALAEKSNPFGGKLRPLYRVFDILVLNDHLLTQYELRERRKALEKTVTNPVYRRFELHEHIVASAPDEIKARLRHVIETGAEGLVLKNPRTSYSLGARLKDWLKVKPEYMENYGESIDCLIIAGYYGSGKRGGTLSSFLCGLRADKHSKRFISFFKVGGGFAAGDYATVQHKTDGKWQEYDVKKPPKDYITLAGPAHAPREKPDVWIKPEDSLVVECKAESFRTSDEFATGITLRFPRFKKFRDDRSWTDSLTFDEFRNLKSRLEEKEKEQEEKKEQFKAEKSRAKRRALTNRKKPLKVVGYGLSSQSGEVKSDPEARVSNVFHGLTFFVMTESLPPTKKTKPELEAMIKSHGGKIVQTAHLAPPKATSFTKKDEDGEAFAQPEPEKVICIAERNPIKVASLIKANDTLIVKPAWIFDCIAQAKRDFAHGLEEFPLLFEPDRHLFFTPDELKGTFDENVDKYGDAFYRETTVEELEQLFNKMDDVANKSSSAPKTSAKAHNSLADAADGLIAQQSESSGTEMKGWMFRRQTLYFDNATTTDTSDINMTLACNTALFAGATLATSIDDRNSTQIIASPSSNLRNIRKQLAKRGSQSKIPRVVTPQWILESWEAGTLLTDERFEAR</sequence>
<evidence type="ECO:0000256" key="14">
    <source>
        <dbReference type="ARBA" id="ARBA00034003"/>
    </source>
</evidence>
<accession>A0A0N1H198</accession>
<dbReference type="InterPro" id="IPR021536">
    <property type="entry name" value="DNA_ligase_IV_dom"/>
</dbReference>
<dbReference type="GO" id="GO:0032807">
    <property type="term" value="C:DNA ligase IV complex"/>
    <property type="evidence" value="ECO:0007669"/>
    <property type="project" value="TreeGrafter"/>
</dbReference>
<keyword evidence="22" id="KW-1185">Reference proteome</keyword>
<dbReference type="Pfam" id="PF04675">
    <property type="entry name" value="DNA_ligase_A_N"/>
    <property type="match status" value="1"/>
</dbReference>
<dbReference type="CDD" id="cd07968">
    <property type="entry name" value="OBF_DNA_ligase_IV"/>
    <property type="match status" value="1"/>
</dbReference>
<dbReference type="RefSeq" id="XP_017998013.1">
    <property type="nucleotide sequence ID" value="XM_018140460.1"/>
</dbReference>
<dbReference type="AlphaFoldDB" id="A0A0N1H198"/>
<keyword evidence="5" id="KW-0479">Metal-binding</keyword>
<feature type="compositionally biased region" description="Acidic residues" evidence="18">
    <location>
        <begin position="1"/>
        <end position="14"/>
    </location>
</feature>
<evidence type="ECO:0000256" key="6">
    <source>
        <dbReference type="ARBA" id="ARBA00022737"/>
    </source>
</evidence>
<gene>
    <name evidence="21" type="ORF">AB675_1159</name>
</gene>
<dbReference type="EMBL" id="LFJN01000020">
    <property type="protein sequence ID" value="KPI38050.1"/>
    <property type="molecule type" value="Genomic_DNA"/>
</dbReference>
<dbReference type="GeneID" id="28732331"/>
<dbReference type="InterPro" id="IPR012340">
    <property type="entry name" value="NA-bd_OB-fold"/>
</dbReference>
<dbReference type="GO" id="GO:0006297">
    <property type="term" value="P:nucleotide-excision repair, DNA gap filling"/>
    <property type="evidence" value="ECO:0007669"/>
    <property type="project" value="TreeGrafter"/>
</dbReference>
<dbReference type="GO" id="GO:0006310">
    <property type="term" value="P:DNA recombination"/>
    <property type="evidence" value="ECO:0007669"/>
    <property type="project" value="UniProtKB-KW"/>
</dbReference>
<evidence type="ECO:0000256" key="1">
    <source>
        <dbReference type="ARBA" id="ARBA00001946"/>
    </source>
</evidence>
<proteinExistence type="inferred from homology"/>
<evidence type="ECO:0000256" key="15">
    <source>
        <dbReference type="ARBA" id="ARBA00043870"/>
    </source>
</evidence>
<dbReference type="PANTHER" id="PTHR45997">
    <property type="entry name" value="DNA LIGASE 4"/>
    <property type="match status" value="1"/>
</dbReference>
<dbReference type="GO" id="GO:0003677">
    <property type="term" value="F:DNA binding"/>
    <property type="evidence" value="ECO:0007669"/>
    <property type="project" value="InterPro"/>
</dbReference>
<dbReference type="Pfam" id="PF11411">
    <property type="entry name" value="DNA_ligase_IV"/>
    <property type="match status" value="1"/>
</dbReference>
<dbReference type="PANTHER" id="PTHR45997:SF1">
    <property type="entry name" value="DNA LIGASE 4"/>
    <property type="match status" value="1"/>
</dbReference>
<evidence type="ECO:0000256" key="17">
    <source>
        <dbReference type="RuleBase" id="RU004196"/>
    </source>
</evidence>
<dbReference type="Gene3D" id="2.40.50.140">
    <property type="entry name" value="Nucleic acid-binding proteins"/>
    <property type="match status" value="1"/>
</dbReference>
<dbReference type="InterPro" id="IPR012308">
    <property type="entry name" value="DNA_ligase_ATP-dep_N"/>
</dbReference>
<evidence type="ECO:0000256" key="13">
    <source>
        <dbReference type="ARBA" id="ARBA00023242"/>
    </source>
</evidence>
<dbReference type="InterPro" id="IPR036420">
    <property type="entry name" value="BRCT_dom_sf"/>
</dbReference>
<keyword evidence="12 16" id="KW-0234">DNA repair</keyword>
<evidence type="ECO:0000256" key="5">
    <source>
        <dbReference type="ARBA" id="ARBA00022723"/>
    </source>
</evidence>
<dbReference type="InterPro" id="IPR012310">
    <property type="entry name" value="DNA_ligase_ATP-dep_cent"/>
</dbReference>
<name>A0A0N1H198_9EURO</name>
<comment type="catalytic activity">
    <reaction evidence="14 16">
        <text>ATP + (deoxyribonucleotide)n-3'-hydroxyl + 5'-phospho-(deoxyribonucleotide)m = (deoxyribonucleotide)n+m + AMP + diphosphate.</text>
        <dbReference type="EC" id="6.5.1.1"/>
    </reaction>
</comment>
<comment type="function">
    <text evidence="15">DNA ligase involved in DNA non-homologous end joining (NHEJ); required for double-strand break (DSB) repair.</text>
</comment>
<evidence type="ECO:0000313" key="22">
    <source>
        <dbReference type="Proteomes" id="UP000038010"/>
    </source>
</evidence>
<dbReference type="Gene3D" id="1.10.3260.10">
    <property type="entry name" value="DNA ligase, ATP-dependent, N-terminal domain"/>
    <property type="match status" value="1"/>
</dbReference>
<dbReference type="OrthoDB" id="151490at2759"/>